<dbReference type="Pfam" id="PF05159">
    <property type="entry name" value="Capsule_synth"/>
    <property type="match status" value="3"/>
</dbReference>
<sequence>MSDADARPPAADPAGRRPSLVLPTRGLARVPTLAALLDDHALVSRPQADSAAVLAWGRKPSADRAEAVAARAGLPLWRVEDAFLRSLAPGAAGGPLGLLVDDLGVYYDASAPSRLETCILAEAPEGAPARAAALQAAWCAGRVSKYNQARELPPPVAGGHVLLVDQTAGDASIRCGLAGPASFARMLEAALDEHPGRPLLLKLHPEVVSGRKRGHFEAGLTPGQAARVHLVTADVHAPALLEAAEAVYTVTSQMGFEGLLWGKPVRTFGMPFYAGWGLTQDELAAPARRAPRPLHRLLHAALVELARYVDPETGMRCPPERLLDWLALQRRMRERFAPELHAIGFSRWKKPIVRAFLGGSTVRFAGPRAPLPAGGTVAVWGRRPLPARGGPPGRVLRLEDGFLRSVGLGADLVRPLSWVVDELGLYYDATQPSALEKLLAGQVFDEALRERARRLRERIVGMGLTKYNVGAGAWQRPPGARQVVLVPGQVESDASLAWGAPGLRSNLALLRAAREAAPEAHLVYKPHPDVVARLRRPGADEHLAASFCDEVVVDCPMHRLLDAVDEVHVLTSLAGFEALLRGRKVVTHGQPFYAGWGLTEDRLPPARRGRRLSLDELVAGALILYPSYVSLTTGCFTTPERILDELQAWRSQGAARMPWWRRGLRALLRLLKRA</sequence>
<evidence type="ECO:0000313" key="2">
    <source>
        <dbReference type="Proteomes" id="UP000643207"/>
    </source>
</evidence>
<evidence type="ECO:0000313" key="1">
    <source>
        <dbReference type="EMBL" id="MBL0719428.1"/>
    </source>
</evidence>
<accession>A0A9X0XGA7</accession>
<dbReference type="CDD" id="cd16440">
    <property type="entry name" value="beta_Kdo_transferase_KpsC_1"/>
    <property type="match status" value="1"/>
</dbReference>
<dbReference type="InterPro" id="IPR007833">
    <property type="entry name" value="Capsule_polysaccharide_synth"/>
</dbReference>
<dbReference type="GO" id="GO:0015774">
    <property type="term" value="P:polysaccharide transport"/>
    <property type="evidence" value="ECO:0007669"/>
    <property type="project" value="InterPro"/>
</dbReference>
<comment type="caution">
    <text evidence="1">The sequence shown here is derived from an EMBL/GenBank/DDBJ whole genome shotgun (WGS) entry which is preliminary data.</text>
</comment>
<dbReference type="AlphaFoldDB" id="A0A9X0XGA7"/>
<dbReference type="RefSeq" id="WP_201824721.1">
    <property type="nucleotide sequence ID" value="NZ_JAERRA010000001.1"/>
</dbReference>
<proteinExistence type="predicted"/>
<dbReference type="CDD" id="cd16439">
    <property type="entry name" value="beta_Kdo_transferase_KpsC_2"/>
    <property type="match status" value="1"/>
</dbReference>
<gene>
    <name evidence="1" type="ORF">JI742_05935</name>
</gene>
<dbReference type="Proteomes" id="UP000643207">
    <property type="component" value="Unassembled WGS sequence"/>
</dbReference>
<organism evidence="1 2">
    <name type="scientific">Aquariibacter lacus</name>
    <dbReference type="NCBI Taxonomy" id="2801332"/>
    <lineage>
        <taxon>Bacteria</taxon>
        <taxon>Pseudomonadati</taxon>
        <taxon>Pseudomonadota</taxon>
        <taxon>Betaproteobacteria</taxon>
        <taxon>Burkholderiales</taxon>
        <taxon>Sphaerotilaceae</taxon>
        <taxon>Aquariibacter</taxon>
    </lineage>
</organism>
<name>A0A9X0XGA7_9BURK</name>
<keyword evidence="2" id="KW-1185">Reference proteome</keyword>
<dbReference type="GO" id="GO:0000271">
    <property type="term" value="P:polysaccharide biosynthetic process"/>
    <property type="evidence" value="ECO:0007669"/>
    <property type="project" value="InterPro"/>
</dbReference>
<dbReference type="EMBL" id="JAERRA010000001">
    <property type="protein sequence ID" value="MBL0719428.1"/>
    <property type="molecule type" value="Genomic_DNA"/>
</dbReference>
<reference evidence="1 2" key="1">
    <citation type="submission" date="2021-01" db="EMBL/GenBank/DDBJ databases">
        <title>Piscinibacter sp. Jin2 Genome sequencing and assembly.</title>
        <authorList>
            <person name="Kim I."/>
        </authorList>
    </citation>
    <scope>NUCLEOTIDE SEQUENCE [LARGE SCALE GENOMIC DNA]</scope>
    <source>
        <strain evidence="1 2">Jin2</strain>
    </source>
</reference>
<protein>
    <submittedName>
        <fullName evidence="1">Capsular polysaccharide biosynthesis protein</fullName>
    </submittedName>
</protein>